<dbReference type="Proteomes" id="UP000828390">
    <property type="component" value="Unassembled WGS sequence"/>
</dbReference>
<keyword evidence="2 5" id="KW-0812">Transmembrane</keyword>
<dbReference type="Gene3D" id="1.20.1070.10">
    <property type="entry name" value="Rhodopsin 7-helix transmembrane proteins"/>
    <property type="match status" value="1"/>
</dbReference>
<accession>A0A9D4MB92</accession>
<evidence type="ECO:0000256" key="2">
    <source>
        <dbReference type="ARBA" id="ARBA00022692"/>
    </source>
</evidence>
<feature type="transmembrane region" description="Helical" evidence="5">
    <location>
        <begin position="12"/>
        <end position="32"/>
    </location>
</feature>
<dbReference type="PROSITE" id="PS50262">
    <property type="entry name" value="G_PROTEIN_RECEP_F1_2"/>
    <property type="match status" value="1"/>
</dbReference>
<dbReference type="GO" id="GO:0016020">
    <property type="term" value="C:membrane"/>
    <property type="evidence" value="ECO:0007669"/>
    <property type="project" value="UniProtKB-SubCell"/>
</dbReference>
<keyword evidence="8" id="KW-1185">Reference proteome</keyword>
<reference evidence="7" key="2">
    <citation type="submission" date="2020-11" db="EMBL/GenBank/DDBJ databases">
        <authorList>
            <person name="McCartney M.A."/>
            <person name="Auch B."/>
            <person name="Kono T."/>
            <person name="Mallez S."/>
            <person name="Becker A."/>
            <person name="Gohl D.M."/>
            <person name="Silverstein K.A.T."/>
            <person name="Koren S."/>
            <person name="Bechman K.B."/>
            <person name="Herman A."/>
            <person name="Abrahante J.E."/>
            <person name="Garbe J."/>
        </authorList>
    </citation>
    <scope>NUCLEOTIDE SEQUENCE</scope>
    <source>
        <strain evidence="7">Duluth1</strain>
        <tissue evidence="7">Whole animal</tissue>
    </source>
</reference>
<comment type="subcellular location">
    <subcellularLocation>
        <location evidence="1">Membrane</location>
    </subcellularLocation>
</comment>
<evidence type="ECO:0000256" key="4">
    <source>
        <dbReference type="ARBA" id="ARBA00023136"/>
    </source>
</evidence>
<protein>
    <recommendedName>
        <fullName evidence="6">G-protein coupled receptors family 1 profile domain-containing protein</fullName>
    </recommendedName>
</protein>
<feature type="domain" description="G-protein coupled receptors family 1 profile" evidence="6">
    <location>
        <begin position="24"/>
        <end position="61"/>
    </location>
</feature>
<evidence type="ECO:0000313" key="8">
    <source>
        <dbReference type="Proteomes" id="UP000828390"/>
    </source>
</evidence>
<dbReference type="SUPFAM" id="SSF81321">
    <property type="entry name" value="Family A G protein-coupled receptor-like"/>
    <property type="match status" value="1"/>
</dbReference>
<dbReference type="EMBL" id="JAIWYP010000002">
    <property type="protein sequence ID" value="KAH3874342.1"/>
    <property type="molecule type" value="Genomic_DNA"/>
</dbReference>
<dbReference type="PANTHER" id="PTHR46641">
    <property type="entry name" value="FMRFAMIDE RECEPTOR-RELATED"/>
    <property type="match status" value="1"/>
</dbReference>
<gene>
    <name evidence="7" type="ORF">DPMN_037584</name>
</gene>
<evidence type="ECO:0000313" key="7">
    <source>
        <dbReference type="EMBL" id="KAH3874342.1"/>
    </source>
</evidence>
<dbReference type="AlphaFoldDB" id="A0A9D4MB92"/>
<keyword evidence="4 5" id="KW-0472">Membrane</keyword>
<sequence>MATYVASLLWKIVAPLFFTIGTVGNILSIIVLTRRNTRKSSTAVYLTALSLSDLIVINTGE</sequence>
<evidence type="ECO:0000256" key="3">
    <source>
        <dbReference type="ARBA" id="ARBA00022989"/>
    </source>
</evidence>
<name>A0A9D4MB92_DREPO</name>
<dbReference type="InterPro" id="IPR017452">
    <property type="entry name" value="GPCR_Rhodpsn_7TM"/>
</dbReference>
<dbReference type="InterPro" id="IPR052954">
    <property type="entry name" value="GPCR-Ligand_Int"/>
</dbReference>
<comment type="caution">
    <text evidence="7">The sequence shown here is derived from an EMBL/GenBank/DDBJ whole genome shotgun (WGS) entry which is preliminary data.</text>
</comment>
<dbReference type="PANTHER" id="PTHR46641:SF25">
    <property type="entry name" value="CNMAMIDE RECEPTOR-RELATED"/>
    <property type="match status" value="1"/>
</dbReference>
<evidence type="ECO:0000256" key="1">
    <source>
        <dbReference type="ARBA" id="ARBA00004370"/>
    </source>
</evidence>
<evidence type="ECO:0000259" key="6">
    <source>
        <dbReference type="PROSITE" id="PS50262"/>
    </source>
</evidence>
<evidence type="ECO:0000256" key="5">
    <source>
        <dbReference type="SAM" id="Phobius"/>
    </source>
</evidence>
<proteinExistence type="predicted"/>
<organism evidence="7 8">
    <name type="scientific">Dreissena polymorpha</name>
    <name type="common">Zebra mussel</name>
    <name type="synonym">Mytilus polymorpha</name>
    <dbReference type="NCBI Taxonomy" id="45954"/>
    <lineage>
        <taxon>Eukaryota</taxon>
        <taxon>Metazoa</taxon>
        <taxon>Spiralia</taxon>
        <taxon>Lophotrochozoa</taxon>
        <taxon>Mollusca</taxon>
        <taxon>Bivalvia</taxon>
        <taxon>Autobranchia</taxon>
        <taxon>Heteroconchia</taxon>
        <taxon>Euheterodonta</taxon>
        <taxon>Imparidentia</taxon>
        <taxon>Neoheterodontei</taxon>
        <taxon>Myida</taxon>
        <taxon>Dreissenoidea</taxon>
        <taxon>Dreissenidae</taxon>
        <taxon>Dreissena</taxon>
    </lineage>
</organism>
<keyword evidence="3 5" id="KW-1133">Transmembrane helix</keyword>
<reference evidence="7" key="1">
    <citation type="journal article" date="2019" name="bioRxiv">
        <title>The Genome of the Zebra Mussel, Dreissena polymorpha: A Resource for Invasive Species Research.</title>
        <authorList>
            <person name="McCartney M.A."/>
            <person name="Auch B."/>
            <person name="Kono T."/>
            <person name="Mallez S."/>
            <person name="Zhang Y."/>
            <person name="Obille A."/>
            <person name="Becker A."/>
            <person name="Abrahante J.E."/>
            <person name="Garbe J."/>
            <person name="Badalamenti J.P."/>
            <person name="Herman A."/>
            <person name="Mangelson H."/>
            <person name="Liachko I."/>
            <person name="Sullivan S."/>
            <person name="Sone E.D."/>
            <person name="Koren S."/>
            <person name="Silverstein K.A.T."/>
            <person name="Beckman K.B."/>
            <person name="Gohl D.M."/>
        </authorList>
    </citation>
    <scope>NUCLEOTIDE SEQUENCE</scope>
    <source>
        <strain evidence="7">Duluth1</strain>
        <tissue evidence="7">Whole animal</tissue>
    </source>
</reference>